<dbReference type="FunCoup" id="A0A1S3EQB4">
    <property type="interactions" value="3"/>
</dbReference>
<protein>
    <submittedName>
        <fullName evidence="2">Uncharacterized protein C20orf96 homolog</fullName>
    </submittedName>
</protein>
<proteinExistence type="predicted"/>
<dbReference type="GeneID" id="105981469"/>
<evidence type="ECO:0000313" key="1">
    <source>
        <dbReference type="Proteomes" id="UP000081671"/>
    </source>
</evidence>
<organism evidence="1 2">
    <name type="scientific">Dipodomys ordii</name>
    <name type="common">Ord's kangaroo rat</name>
    <dbReference type="NCBI Taxonomy" id="10020"/>
    <lineage>
        <taxon>Eukaryota</taxon>
        <taxon>Metazoa</taxon>
        <taxon>Chordata</taxon>
        <taxon>Craniata</taxon>
        <taxon>Vertebrata</taxon>
        <taxon>Euteleostomi</taxon>
        <taxon>Mammalia</taxon>
        <taxon>Eutheria</taxon>
        <taxon>Euarchontoglires</taxon>
        <taxon>Glires</taxon>
        <taxon>Rodentia</taxon>
        <taxon>Castorimorpha</taxon>
        <taxon>Heteromyidae</taxon>
        <taxon>Dipodomyinae</taxon>
        <taxon>Dipodomys</taxon>
    </lineage>
</organism>
<name>A0A1S3EQB4_DIPOR</name>
<accession>A0A1S3EQB4</accession>
<keyword evidence="1" id="KW-1185">Reference proteome</keyword>
<dbReference type="PANTHER" id="PTHR28574">
    <property type="entry name" value="RIKEN CDNA 6820408C15"/>
    <property type="match status" value="1"/>
</dbReference>
<dbReference type="OrthoDB" id="10003267at2759"/>
<dbReference type="PANTHER" id="PTHR28574:SF1">
    <property type="entry name" value="RIKEN CDNA 6820408C15 GENE"/>
    <property type="match status" value="1"/>
</dbReference>
<dbReference type="KEGG" id="dord:105981469"/>
<dbReference type="InParanoid" id="A0A1S3EQB4"/>
<dbReference type="Pfam" id="PF15397">
    <property type="entry name" value="DUF4618"/>
    <property type="match status" value="2"/>
</dbReference>
<reference evidence="2" key="1">
    <citation type="submission" date="2025-08" db="UniProtKB">
        <authorList>
            <consortium name="RefSeq"/>
        </authorList>
    </citation>
    <scope>IDENTIFICATION</scope>
    <source>
        <tissue evidence="2">Kidney</tissue>
    </source>
</reference>
<dbReference type="AlphaFoldDB" id="A0A1S3EQB4"/>
<dbReference type="InterPro" id="IPR029236">
    <property type="entry name" value="DUF4618"/>
</dbReference>
<sequence length="238" mass="27967">MSTLYRSRHSGTPSTIPLLQKSNQKLKKWMPPLRRAESHNKSKLKTSVRDQQVVPARANLSTSQLKNLTETQGREQPQAWKIQARLRLMRSMVRNERTAFQELCNHEAFLTKLNQDLVKTVQDMEDATALSVRALLQQHHVLGNIINILEYFNKKRVQEMNAELQEWEEKEEQKIKWKLPFIEQMKEEMPVLADEVKESQSQILDPREIVFEDVLLRRPRCTPDMAVILNIPMEDLLF</sequence>
<dbReference type="Proteomes" id="UP000081671">
    <property type="component" value="Unplaced"/>
</dbReference>
<dbReference type="RefSeq" id="XP_012866114.1">
    <property type="nucleotide sequence ID" value="XM_013010660.1"/>
</dbReference>
<evidence type="ECO:0000313" key="2">
    <source>
        <dbReference type="RefSeq" id="XP_012866114.1"/>
    </source>
</evidence>
<gene>
    <name evidence="2" type="primary">LOC105981469</name>
</gene>